<reference evidence="3" key="1">
    <citation type="submission" date="2020-01" db="EMBL/GenBank/DDBJ databases">
        <title>Draft genome sequence of the Termite Coptotermes fromosanus.</title>
        <authorList>
            <person name="Itakura S."/>
            <person name="Yosikawa Y."/>
            <person name="Umezawa K."/>
        </authorList>
    </citation>
    <scope>NUCLEOTIDE SEQUENCE [LARGE SCALE GENOMIC DNA]</scope>
</reference>
<evidence type="ECO:0000256" key="1">
    <source>
        <dbReference type="SAM" id="MobiDB-lite"/>
    </source>
</evidence>
<feature type="compositionally biased region" description="Polar residues" evidence="1">
    <location>
        <begin position="53"/>
        <end position="63"/>
    </location>
</feature>
<dbReference type="OrthoDB" id="8192496at2759"/>
<dbReference type="Proteomes" id="UP000502823">
    <property type="component" value="Unassembled WGS sequence"/>
</dbReference>
<feature type="region of interest" description="Disordered" evidence="1">
    <location>
        <begin position="46"/>
        <end position="82"/>
    </location>
</feature>
<gene>
    <name evidence="2" type="ORF">Cfor_01449</name>
</gene>
<dbReference type="EMBL" id="BLKM01002754">
    <property type="protein sequence ID" value="GFG40886.1"/>
    <property type="molecule type" value="Genomic_DNA"/>
</dbReference>
<comment type="caution">
    <text evidence="2">The sequence shown here is derived from an EMBL/GenBank/DDBJ whole genome shotgun (WGS) entry which is preliminary data.</text>
</comment>
<evidence type="ECO:0000313" key="3">
    <source>
        <dbReference type="Proteomes" id="UP000502823"/>
    </source>
</evidence>
<dbReference type="InParanoid" id="A0A6L2Q8B9"/>
<evidence type="ECO:0000313" key="2">
    <source>
        <dbReference type="EMBL" id="GFG40886.1"/>
    </source>
</evidence>
<feature type="compositionally biased region" description="Polar residues" evidence="1">
    <location>
        <begin position="71"/>
        <end position="82"/>
    </location>
</feature>
<keyword evidence="3" id="KW-1185">Reference proteome</keyword>
<sequence length="82" mass="9139">MLNQISVPVSRRTSPSKQNIRYTVNELKTTGLLLDKNPNRKRNVLTAEKLDSTGASLETSPRNSLKRLDQETSVPKTSAQIC</sequence>
<dbReference type="AlphaFoldDB" id="A0A6L2Q8B9"/>
<protein>
    <submittedName>
        <fullName evidence="2">Uncharacterized protein</fullName>
    </submittedName>
</protein>
<proteinExistence type="predicted"/>
<name>A0A6L2Q8B9_COPFO</name>
<accession>A0A6L2Q8B9</accession>
<organism evidence="2 3">
    <name type="scientific">Coptotermes formosanus</name>
    <name type="common">Formosan subterranean termite</name>
    <dbReference type="NCBI Taxonomy" id="36987"/>
    <lineage>
        <taxon>Eukaryota</taxon>
        <taxon>Metazoa</taxon>
        <taxon>Ecdysozoa</taxon>
        <taxon>Arthropoda</taxon>
        <taxon>Hexapoda</taxon>
        <taxon>Insecta</taxon>
        <taxon>Pterygota</taxon>
        <taxon>Neoptera</taxon>
        <taxon>Polyneoptera</taxon>
        <taxon>Dictyoptera</taxon>
        <taxon>Blattodea</taxon>
        <taxon>Blattoidea</taxon>
        <taxon>Termitoidae</taxon>
        <taxon>Rhinotermitidae</taxon>
        <taxon>Coptotermes</taxon>
    </lineage>
</organism>